<dbReference type="AlphaFoldDB" id="A0A6C0J2F4"/>
<proteinExistence type="predicted"/>
<dbReference type="EMBL" id="MN740297">
    <property type="protein sequence ID" value="QHT98816.1"/>
    <property type="molecule type" value="Genomic_DNA"/>
</dbReference>
<protein>
    <submittedName>
        <fullName evidence="1">Uncharacterized protein</fullName>
    </submittedName>
</protein>
<reference evidence="1" key="1">
    <citation type="journal article" date="2020" name="Nature">
        <title>Giant virus diversity and host interactions through global metagenomics.</title>
        <authorList>
            <person name="Schulz F."/>
            <person name="Roux S."/>
            <person name="Paez-Espino D."/>
            <person name="Jungbluth S."/>
            <person name="Walsh D.A."/>
            <person name="Denef V.J."/>
            <person name="McMahon K.D."/>
            <person name="Konstantinidis K.T."/>
            <person name="Eloe-Fadrosh E.A."/>
            <person name="Kyrpides N.C."/>
            <person name="Woyke T."/>
        </authorList>
    </citation>
    <scope>NUCLEOTIDE SEQUENCE</scope>
    <source>
        <strain evidence="1">GVMAG-M-3300025695-21</strain>
    </source>
</reference>
<organism evidence="1">
    <name type="scientific">viral metagenome</name>
    <dbReference type="NCBI Taxonomy" id="1070528"/>
    <lineage>
        <taxon>unclassified sequences</taxon>
        <taxon>metagenomes</taxon>
        <taxon>organismal metagenomes</taxon>
    </lineage>
</organism>
<sequence length="55" mass="6716">MGSLNSGLLKEEENKLEDKRDFKSYYDKCNNLDKYKYTMNEYWKKIKTDKNIKRG</sequence>
<accession>A0A6C0J2F4</accession>
<evidence type="ECO:0000313" key="1">
    <source>
        <dbReference type="EMBL" id="QHT98816.1"/>
    </source>
</evidence>
<name>A0A6C0J2F4_9ZZZZ</name>